<dbReference type="GO" id="GO:0046872">
    <property type="term" value="F:metal ion binding"/>
    <property type="evidence" value="ECO:0007669"/>
    <property type="project" value="InterPro"/>
</dbReference>
<evidence type="ECO:0000313" key="3">
    <source>
        <dbReference type="Proteomes" id="UP000225548"/>
    </source>
</evidence>
<dbReference type="AlphaFoldDB" id="A0A2A9E484"/>
<protein>
    <submittedName>
        <fullName evidence="2">Uncharacterized protein (TIGR03083 family)</fullName>
    </submittedName>
</protein>
<organism evidence="2 3">
    <name type="scientific">Sanguibacter antarcticus</name>
    <dbReference type="NCBI Taxonomy" id="372484"/>
    <lineage>
        <taxon>Bacteria</taxon>
        <taxon>Bacillati</taxon>
        <taxon>Actinomycetota</taxon>
        <taxon>Actinomycetes</taxon>
        <taxon>Micrococcales</taxon>
        <taxon>Sanguibacteraceae</taxon>
        <taxon>Sanguibacter</taxon>
    </lineage>
</organism>
<keyword evidence="3" id="KW-1185">Reference proteome</keyword>
<comment type="caution">
    <text evidence="2">The sequence shown here is derived from an EMBL/GenBank/DDBJ whole genome shotgun (WGS) entry which is preliminary data.</text>
</comment>
<dbReference type="RefSeq" id="WP_098454323.1">
    <property type="nucleotide sequence ID" value="NZ_PDJG01000001.1"/>
</dbReference>
<accession>A0A2A9E484</accession>
<dbReference type="Proteomes" id="UP000225548">
    <property type="component" value="Unassembled WGS sequence"/>
</dbReference>
<name>A0A2A9E484_9MICO</name>
<dbReference type="SUPFAM" id="SSF109854">
    <property type="entry name" value="DinB/YfiT-like putative metalloenzymes"/>
    <property type="match status" value="1"/>
</dbReference>
<sequence length="201" mass="22019">MSAHPDEIIAATHAERTRLVGLVQDLGPDRWSVPSLCAGWQVREVLAHLTMPFRSTLPDVVLGMARSRFSFDRYADRDARAVARSMTDAELVDLLRDNITHPWRPPGGGRVGALSHDVIHGLDITEPLGLPRPPVDRVALVLQNATPRAVRYFRVDLDGTRLVASDADVTIGNGAEVRLPVTDLLLVVSGRRTLAETIKEA</sequence>
<dbReference type="Gene3D" id="1.20.120.450">
    <property type="entry name" value="dinb family like domain"/>
    <property type="match status" value="1"/>
</dbReference>
<dbReference type="InterPro" id="IPR034660">
    <property type="entry name" value="DinB/YfiT-like"/>
</dbReference>
<proteinExistence type="predicted"/>
<dbReference type="EMBL" id="PDJG01000001">
    <property type="protein sequence ID" value="PFG33052.1"/>
    <property type="molecule type" value="Genomic_DNA"/>
</dbReference>
<dbReference type="NCBIfam" id="TIGR03083">
    <property type="entry name" value="maleylpyruvate isomerase family mycothiol-dependent enzyme"/>
    <property type="match status" value="1"/>
</dbReference>
<gene>
    <name evidence="2" type="ORF">ATL42_0912</name>
</gene>
<evidence type="ECO:0000259" key="1">
    <source>
        <dbReference type="Pfam" id="PF11716"/>
    </source>
</evidence>
<dbReference type="InterPro" id="IPR017517">
    <property type="entry name" value="Maleyloyr_isom"/>
</dbReference>
<feature type="domain" description="Mycothiol-dependent maleylpyruvate isomerase metal-binding" evidence="1">
    <location>
        <begin position="13"/>
        <end position="100"/>
    </location>
</feature>
<dbReference type="OrthoDB" id="5178565at2"/>
<dbReference type="InterPro" id="IPR024344">
    <property type="entry name" value="MDMPI_metal-binding"/>
</dbReference>
<evidence type="ECO:0000313" key="2">
    <source>
        <dbReference type="EMBL" id="PFG33052.1"/>
    </source>
</evidence>
<dbReference type="Pfam" id="PF11716">
    <property type="entry name" value="MDMPI_N"/>
    <property type="match status" value="1"/>
</dbReference>
<reference evidence="2 3" key="1">
    <citation type="submission" date="2017-10" db="EMBL/GenBank/DDBJ databases">
        <title>Sequencing the genomes of 1000 actinobacteria strains.</title>
        <authorList>
            <person name="Klenk H.-P."/>
        </authorList>
    </citation>
    <scope>NUCLEOTIDE SEQUENCE [LARGE SCALE GENOMIC DNA]</scope>
    <source>
        <strain evidence="2 3">DSM 18966</strain>
    </source>
</reference>